<keyword evidence="2" id="KW-0472">Membrane</keyword>
<keyword evidence="2" id="KW-0812">Transmembrane</keyword>
<accession>A0A383DEP0</accession>
<gene>
    <name evidence="3" type="ORF">METZ01_LOCUS495648</name>
</gene>
<feature type="transmembrane region" description="Helical" evidence="2">
    <location>
        <begin position="31"/>
        <end position="48"/>
    </location>
</feature>
<proteinExistence type="predicted"/>
<dbReference type="EMBL" id="UINC01216596">
    <property type="protein sequence ID" value="SVE42794.1"/>
    <property type="molecule type" value="Genomic_DNA"/>
</dbReference>
<feature type="non-terminal residue" evidence="3">
    <location>
        <position position="70"/>
    </location>
</feature>
<evidence type="ECO:0000313" key="3">
    <source>
        <dbReference type="EMBL" id="SVE42794.1"/>
    </source>
</evidence>
<protein>
    <submittedName>
        <fullName evidence="3">Uncharacterized protein</fullName>
    </submittedName>
</protein>
<dbReference type="AlphaFoldDB" id="A0A383DEP0"/>
<name>A0A383DEP0_9ZZZZ</name>
<evidence type="ECO:0000256" key="2">
    <source>
        <dbReference type="SAM" id="Phobius"/>
    </source>
</evidence>
<reference evidence="3" key="1">
    <citation type="submission" date="2018-05" db="EMBL/GenBank/DDBJ databases">
        <authorList>
            <person name="Lanie J.A."/>
            <person name="Ng W.-L."/>
            <person name="Kazmierczak K.M."/>
            <person name="Andrzejewski T.M."/>
            <person name="Davidsen T.M."/>
            <person name="Wayne K.J."/>
            <person name="Tettelin H."/>
            <person name="Glass J.I."/>
            <person name="Rusch D."/>
            <person name="Podicherti R."/>
            <person name="Tsui H.-C.T."/>
            <person name="Winkler M.E."/>
        </authorList>
    </citation>
    <scope>NUCLEOTIDE SEQUENCE</scope>
</reference>
<keyword evidence="2" id="KW-1133">Transmembrane helix</keyword>
<organism evidence="3">
    <name type="scientific">marine metagenome</name>
    <dbReference type="NCBI Taxonomy" id="408172"/>
    <lineage>
        <taxon>unclassified sequences</taxon>
        <taxon>metagenomes</taxon>
        <taxon>ecological metagenomes</taxon>
    </lineage>
</organism>
<evidence type="ECO:0000256" key="1">
    <source>
        <dbReference type="SAM" id="MobiDB-lite"/>
    </source>
</evidence>
<feature type="region of interest" description="Disordered" evidence="1">
    <location>
        <begin position="1"/>
        <end position="24"/>
    </location>
</feature>
<sequence length="70" mass="7554">MANAAAAAMIDRADRKGKPVQPDQQRTSMKALYYLLITSLLTITSYGADKPIPSLNGFEGWGKDGVNIIV</sequence>